<dbReference type="InParanoid" id="A0A1E5RF29"/>
<dbReference type="AlphaFoldDB" id="A0A1E5RF29"/>
<protein>
    <submittedName>
        <fullName evidence="2">Uncharacterized protein</fullName>
    </submittedName>
</protein>
<name>A0A1E5RF29_9ASCO</name>
<sequence>MSDHKASSTAGNSEVTAENPPKLNTFYDIINNLQKSLDEIVYTNKKSDEEMRSRIAAMEKRLKELEK</sequence>
<proteinExistence type="predicted"/>
<reference evidence="3" key="1">
    <citation type="journal article" date="2016" name="Genome Announc.">
        <title>Genome sequences of three species of Hanseniaspora isolated from spontaneous wine fermentations.</title>
        <authorList>
            <person name="Sternes P.R."/>
            <person name="Lee D."/>
            <person name="Kutyna D.R."/>
            <person name="Borneman A.R."/>
        </authorList>
    </citation>
    <scope>NUCLEOTIDE SEQUENCE [LARGE SCALE GENOMIC DNA]</scope>
    <source>
        <strain evidence="3">AWRI3579</strain>
    </source>
</reference>
<feature type="region of interest" description="Disordered" evidence="1">
    <location>
        <begin position="1"/>
        <end position="22"/>
    </location>
</feature>
<organism evidence="2 3">
    <name type="scientific">Hanseniaspora osmophila</name>
    <dbReference type="NCBI Taxonomy" id="56408"/>
    <lineage>
        <taxon>Eukaryota</taxon>
        <taxon>Fungi</taxon>
        <taxon>Dikarya</taxon>
        <taxon>Ascomycota</taxon>
        <taxon>Saccharomycotina</taxon>
        <taxon>Saccharomycetes</taxon>
        <taxon>Saccharomycodales</taxon>
        <taxon>Saccharomycodaceae</taxon>
        <taxon>Hanseniaspora</taxon>
    </lineage>
</organism>
<evidence type="ECO:0000313" key="3">
    <source>
        <dbReference type="Proteomes" id="UP000095728"/>
    </source>
</evidence>
<accession>A0A1E5RF29</accession>
<evidence type="ECO:0000256" key="1">
    <source>
        <dbReference type="SAM" id="MobiDB-lite"/>
    </source>
</evidence>
<gene>
    <name evidence="2" type="ORF">AWRI3579_g2096</name>
</gene>
<comment type="caution">
    <text evidence="2">The sequence shown here is derived from an EMBL/GenBank/DDBJ whole genome shotgun (WGS) entry which is preliminary data.</text>
</comment>
<keyword evidence="3" id="KW-1185">Reference proteome</keyword>
<dbReference type="Proteomes" id="UP000095728">
    <property type="component" value="Unassembled WGS sequence"/>
</dbReference>
<feature type="compositionally biased region" description="Polar residues" evidence="1">
    <location>
        <begin position="7"/>
        <end position="16"/>
    </location>
</feature>
<evidence type="ECO:0000313" key="2">
    <source>
        <dbReference type="EMBL" id="OEJ85476.1"/>
    </source>
</evidence>
<dbReference type="EMBL" id="LPNM01000007">
    <property type="protein sequence ID" value="OEJ85476.1"/>
    <property type="molecule type" value="Genomic_DNA"/>
</dbReference>